<feature type="region of interest" description="Disordered" evidence="1">
    <location>
        <begin position="1"/>
        <end position="59"/>
    </location>
</feature>
<feature type="compositionally biased region" description="Polar residues" evidence="1">
    <location>
        <begin position="37"/>
        <end position="47"/>
    </location>
</feature>
<feature type="compositionally biased region" description="Basic and acidic residues" evidence="1">
    <location>
        <begin position="283"/>
        <end position="295"/>
    </location>
</feature>
<feature type="region of interest" description="Disordered" evidence="1">
    <location>
        <begin position="346"/>
        <end position="367"/>
    </location>
</feature>
<dbReference type="Proteomes" id="UP000738349">
    <property type="component" value="Unassembled WGS sequence"/>
</dbReference>
<evidence type="ECO:0000313" key="2">
    <source>
        <dbReference type="EMBL" id="KAH7176491.1"/>
    </source>
</evidence>
<proteinExistence type="predicted"/>
<organism evidence="2 3">
    <name type="scientific">Dactylonectria macrodidyma</name>
    <dbReference type="NCBI Taxonomy" id="307937"/>
    <lineage>
        <taxon>Eukaryota</taxon>
        <taxon>Fungi</taxon>
        <taxon>Dikarya</taxon>
        <taxon>Ascomycota</taxon>
        <taxon>Pezizomycotina</taxon>
        <taxon>Sordariomycetes</taxon>
        <taxon>Hypocreomycetidae</taxon>
        <taxon>Hypocreales</taxon>
        <taxon>Nectriaceae</taxon>
        <taxon>Dactylonectria</taxon>
    </lineage>
</organism>
<protein>
    <submittedName>
        <fullName evidence="2">Uncharacterized protein</fullName>
    </submittedName>
</protein>
<feature type="region of interest" description="Disordered" evidence="1">
    <location>
        <begin position="833"/>
        <end position="853"/>
    </location>
</feature>
<accession>A0A9P9FUX7</accession>
<keyword evidence="3" id="KW-1185">Reference proteome</keyword>
<feature type="compositionally biased region" description="Basic and acidic residues" evidence="1">
    <location>
        <begin position="501"/>
        <end position="511"/>
    </location>
</feature>
<evidence type="ECO:0000313" key="3">
    <source>
        <dbReference type="Proteomes" id="UP000738349"/>
    </source>
</evidence>
<feature type="compositionally biased region" description="Low complexity" evidence="1">
    <location>
        <begin position="464"/>
        <end position="483"/>
    </location>
</feature>
<feature type="compositionally biased region" description="Polar residues" evidence="1">
    <location>
        <begin position="271"/>
        <end position="282"/>
    </location>
</feature>
<reference evidence="2" key="1">
    <citation type="journal article" date="2021" name="Nat. Commun.">
        <title>Genetic determinants of endophytism in the Arabidopsis root mycobiome.</title>
        <authorList>
            <person name="Mesny F."/>
            <person name="Miyauchi S."/>
            <person name="Thiergart T."/>
            <person name="Pickel B."/>
            <person name="Atanasova L."/>
            <person name="Karlsson M."/>
            <person name="Huettel B."/>
            <person name="Barry K.W."/>
            <person name="Haridas S."/>
            <person name="Chen C."/>
            <person name="Bauer D."/>
            <person name="Andreopoulos W."/>
            <person name="Pangilinan J."/>
            <person name="LaButti K."/>
            <person name="Riley R."/>
            <person name="Lipzen A."/>
            <person name="Clum A."/>
            <person name="Drula E."/>
            <person name="Henrissat B."/>
            <person name="Kohler A."/>
            <person name="Grigoriev I.V."/>
            <person name="Martin F.M."/>
            <person name="Hacquard S."/>
        </authorList>
    </citation>
    <scope>NUCLEOTIDE SEQUENCE</scope>
    <source>
        <strain evidence="2">MPI-CAGE-AT-0147</strain>
    </source>
</reference>
<feature type="compositionally biased region" description="Low complexity" evidence="1">
    <location>
        <begin position="649"/>
        <end position="664"/>
    </location>
</feature>
<feature type="compositionally biased region" description="Basic and acidic residues" evidence="1">
    <location>
        <begin position="665"/>
        <end position="676"/>
    </location>
</feature>
<dbReference type="EMBL" id="JAGMUV010000001">
    <property type="protein sequence ID" value="KAH7176491.1"/>
    <property type="molecule type" value="Genomic_DNA"/>
</dbReference>
<feature type="region of interest" description="Disordered" evidence="1">
    <location>
        <begin position="388"/>
        <end position="742"/>
    </location>
</feature>
<feature type="compositionally biased region" description="Polar residues" evidence="1">
    <location>
        <begin position="298"/>
        <end position="309"/>
    </location>
</feature>
<feature type="compositionally biased region" description="Low complexity" evidence="1">
    <location>
        <begin position="617"/>
        <end position="628"/>
    </location>
</feature>
<dbReference type="OrthoDB" id="5417386at2759"/>
<feature type="compositionally biased region" description="Polar residues" evidence="1">
    <location>
        <begin position="687"/>
        <end position="697"/>
    </location>
</feature>
<name>A0A9P9FUX7_9HYPO</name>
<feature type="compositionally biased region" description="Basic and acidic residues" evidence="1">
    <location>
        <begin position="716"/>
        <end position="732"/>
    </location>
</feature>
<comment type="caution">
    <text evidence="2">The sequence shown here is derived from an EMBL/GenBank/DDBJ whole genome shotgun (WGS) entry which is preliminary data.</text>
</comment>
<evidence type="ECO:0000256" key="1">
    <source>
        <dbReference type="SAM" id="MobiDB-lite"/>
    </source>
</evidence>
<gene>
    <name evidence="2" type="ORF">EDB81DRAFT_39692</name>
</gene>
<feature type="compositionally biased region" description="Basic and acidic residues" evidence="1">
    <location>
        <begin position="437"/>
        <end position="452"/>
    </location>
</feature>
<dbReference type="AlphaFoldDB" id="A0A9P9FUX7"/>
<sequence>MAQSIAVDREVSVTSGNGVVRPRASSGTYSVFHHQHQPSNSSLQNNVPGHRPRAKSSSHLIGRLEPKLEFQDNTLIDQDGNFRLTDSGIAELIDFLRNHAPPADNFMSMTDEGKESKGKWAKLKKLARRKSRSKLPDPITLPDSAVSGITTEGHRHIAISIPIDASPFGRSPRTQYPVYQNPSLRPSPSRYGPTRAVLNDKGVVTVLRTVTEDQETSIPSNPRVPLASQLPSPLFSNPPRGSAVSNSYSTVGTPGNASYNGNGKVSEFFGVSSSPPRTQSQDQFRRANEASRELRSYGQPTAVPSTNTAARRDGLPMRGSSLVANRFVFPQTPSIDAMMSEATPVPQSLQAASAHAGSNSKDVSSQSSFPKSILASIDDEADVIPVKKSQSSLRESPFFQTKKKEDPPVTVITRNPLASSDDRDSPAPSVHSTQSQTRREKVRDKKRRDMEALRTGPRNRNRDSMQSQMSQTSRMSQQDQQSQQEDDYENKQQVSIDPAEETSKSPRKEKPSPLPLNSAASRHSLCAIMVVSDVQPSPPHSSVPETSPTESSPPQPTQSEASPQSTMVIQADPPEVGLPLRSPPLHGGFPKPPKTKPQFRPKPIPRVPSISGTPTIASALASYNNSNNPTPPQSVKGSPAQRGPNERTSLQSSVDLSSKQSSVDRTSKQSSLDRHSTQGSIDRLSKHSSVGPTSKPQSPVDRATKHHSVDRTSLSRRREWNATREQERRSIDSRMGSRQLPRPLVMSKEEVEDAKSTATPTDKDLNRRYDVYREYRIREMERRLRRLERNGDVWLRALVPVLENLNRTLAHQQGDHDRAQGWVSDEDLVGSLSPPRGRAAFGSSANRRSRMMPRPGVSEREFLEHLVRTKEELEAGNNSDDLSGFDTIEPLMRELAGRSRLSFEARSMAFAEDDELMFRGF</sequence>
<feature type="region of interest" description="Disordered" evidence="1">
    <location>
        <begin position="267"/>
        <end position="316"/>
    </location>
</feature>